<accession>A0A6J5V117</accession>
<name>A0A6J5V117_PRUAR</name>
<feature type="region of interest" description="Disordered" evidence="1">
    <location>
        <begin position="77"/>
        <end position="107"/>
    </location>
</feature>
<dbReference type="AlphaFoldDB" id="A0A6J5V117"/>
<protein>
    <submittedName>
        <fullName evidence="2">Uncharacterized protein</fullName>
    </submittedName>
</protein>
<gene>
    <name evidence="2" type="ORF">CURHAP_LOCUS36175</name>
</gene>
<evidence type="ECO:0000313" key="3">
    <source>
        <dbReference type="Proteomes" id="UP000507222"/>
    </source>
</evidence>
<proteinExistence type="predicted"/>
<reference evidence="2 3" key="1">
    <citation type="submission" date="2020-05" db="EMBL/GenBank/DDBJ databases">
        <authorList>
            <person name="Campoy J."/>
            <person name="Schneeberger K."/>
            <person name="Spophaly S."/>
        </authorList>
    </citation>
    <scope>NUCLEOTIDE SEQUENCE [LARGE SCALE GENOMIC DNA]</scope>
    <source>
        <strain evidence="2">PruArmRojPasFocal</strain>
    </source>
</reference>
<dbReference type="Proteomes" id="UP000507222">
    <property type="component" value="Unassembled WGS sequence"/>
</dbReference>
<dbReference type="EMBL" id="CAEKDK010000006">
    <property type="protein sequence ID" value="CAB4282616.1"/>
    <property type="molecule type" value="Genomic_DNA"/>
</dbReference>
<dbReference type="PANTHER" id="PTHR33737">
    <property type="entry name" value="OS05G0121800 PROTEIN"/>
    <property type="match status" value="1"/>
</dbReference>
<dbReference type="InterPro" id="IPR045882">
    <property type="entry name" value="GPT1/2"/>
</dbReference>
<dbReference type="PANTHER" id="PTHR33737:SF19">
    <property type="entry name" value="BNAA10G12980D PROTEIN"/>
    <property type="match status" value="1"/>
</dbReference>
<organism evidence="2 3">
    <name type="scientific">Prunus armeniaca</name>
    <name type="common">Apricot</name>
    <name type="synonym">Armeniaca vulgaris</name>
    <dbReference type="NCBI Taxonomy" id="36596"/>
    <lineage>
        <taxon>Eukaryota</taxon>
        <taxon>Viridiplantae</taxon>
        <taxon>Streptophyta</taxon>
        <taxon>Embryophyta</taxon>
        <taxon>Tracheophyta</taxon>
        <taxon>Spermatophyta</taxon>
        <taxon>Magnoliopsida</taxon>
        <taxon>eudicotyledons</taxon>
        <taxon>Gunneridae</taxon>
        <taxon>Pentapetalae</taxon>
        <taxon>rosids</taxon>
        <taxon>fabids</taxon>
        <taxon>Rosales</taxon>
        <taxon>Rosaceae</taxon>
        <taxon>Amygdaloideae</taxon>
        <taxon>Amygdaleae</taxon>
        <taxon>Prunus</taxon>
    </lineage>
</organism>
<evidence type="ECO:0000313" key="2">
    <source>
        <dbReference type="EMBL" id="CAB4282616.1"/>
    </source>
</evidence>
<feature type="compositionally biased region" description="Basic and acidic residues" evidence="1">
    <location>
        <begin position="77"/>
        <end position="105"/>
    </location>
</feature>
<sequence>MGIDNPWMNTSTVRSYVPSDFSYAHLLSLDPRSSSGRILQDIEVNVLMSRKTLAEESEINILEESHTLNRELQHELEDTLHPTEDNEATKELKKSGSDRKQDAPEIKLPSDVVPFSDEWLPALEAAGEVIVVLQSFLVHAHYN</sequence>
<dbReference type="GO" id="GO:0008017">
    <property type="term" value="F:microtubule binding"/>
    <property type="evidence" value="ECO:0007669"/>
    <property type="project" value="InterPro"/>
</dbReference>
<evidence type="ECO:0000256" key="1">
    <source>
        <dbReference type="SAM" id="MobiDB-lite"/>
    </source>
</evidence>